<feature type="non-terminal residue" evidence="2">
    <location>
        <position position="1"/>
    </location>
</feature>
<reference evidence="2" key="1">
    <citation type="submission" date="2018-05" db="EMBL/GenBank/DDBJ databases">
        <authorList>
            <person name="Lanie J.A."/>
            <person name="Ng W.-L."/>
            <person name="Kazmierczak K.M."/>
            <person name="Andrzejewski T.M."/>
            <person name="Davidsen T.M."/>
            <person name="Wayne K.J."/>
            <person name="Tettelin H."/>
            <person name="Glass J.I."/>
            <person name="Rusch D."/>
            <person name="Podicherti R."/>
            <person name="Tsui H.-C.T."/>
            <person name="Winkler M.E."/>
        </authorList>
    </citation>
    <scope>NUCLEOTIDE SEQUENCE</scope>
</reference>
<dbReference type="AlphaFoldDB" id="A0A382VU75"/>
<dbReference type="EMBL" id="UINC01154651">
    <property type="protein sequence ID" value="SVD50053.1"/>
    <property type="molecule type" value="Genomic_DNA"/>
</dbReference>
<gene>
    <name evidence="2" type="ORF">METZ01_LOCUS402907</name>
</gene>
<accession>A0A382VU75</accession>
<organism evidence="2">
    <name type="scientific">marine metagenome</name>
    <dbReference type="NCBI Taxonomy" id="408172"/>
    <lineage>
        <taxon>unclassified sequences</taxon>
        <taxon>metagenomes</taxon>
        <taxon>ecological metagenomes</taxon>
    </lineage>
</organism>
<proteinExistence type="predicted"/>
<evidence type="ECO:0000256" key="1">
    <source>
        <dbReference type="SAM" id="MobiDB-lite"/>
    </source>
</evidence>
<sequence length="89" mass="10010">LQPLLEESAELVGHLRGGIRNLASRGEKVDSAEREQLLARMRVLLQLEEQNHAQLGSKGVRLNTPRSYRYNAGSRAHQNRPAPTESNRI</sequence>
<name>A0A382VU75_9ZZZZ</name>
<evidence type="ECO:0000313" key="2">
    <source>
        <dbReference type="EMBL" id="SVD50053.1"/>
    </source>
</evidence>
<feature type="region of interest" description="Disordered" evidence="1">
    <location>
        <begin position="54"/>
        <end position="89"/>
    </location>
</feature>
<protein>
    <submittedName>
        <fullName evidence="2">Uncharacterized protein</fullName>
    </submittedName>
</protein>